<keyword evidence="3" id="KW-1185">Reference proteome</keyword>
<feature type="region of interest" description="Disordered" evidence="1">
    <location>
        <begin position="674"/>
        <end position="695"/>
    </location>
</feature>
<dbReference type="RefSeq" id="XP_033597320.1">
    <property type="nucleotide sequence ID" value="XM_033744639.1"/>
</dbReference>
<feature type="region of interest" description="Disordered" evidence="1">
    <location>
        <begin position="254"/>
        <end position="280"/>
    </location>
</feature>
<dbReference type="Proteomes" id="UP000799437">
    <property type="component" value="Unassembled WGS sequence"/>
</dbReference>
<dbReference type="AlphaFoldDB" id="A0A6A6VYD7"/>
<feature type="region of interest" description="Disordered" evidence="1">
    <location>
        <begin position="176"/>
        <end position="231"/>
    </location>
</feature>
<feature type="compositionally biased region" description="Basic and acidic residues" evidence="1">
    <location>
        <begin position="62"/>
        <end position="76"/>
    </location>
</feature>
<dbReference type="OrthoDB" id="3941134at2759"/>
<gene>
    <name evidence="2" type="ORF">EJ05DRAFT_479278</name>
</gene>
<feature type="compositionally biased region" description="Polar residues" evidence="1">
    <location>
        <begin position="186"/>
        <end position="206"/>
    </location>
</feature>
<feature type="region of interest" description="Disordered" evidence="1">
    <location>
        <begin position="1"/>
        <end position="135"/>
    </location>
</feature>
<feature type="compositionally biased region" description="Polar residues" evidence="1">
    <location>
        <begin position="389"/>
        <end position="416"/>
    </location>
</feature>
<feature type="compositionally biased region" description="Basic and acidic residues" evidence="1">
    <location>
        <begin position="207"/>
        <end position="222"/>
    </location>
</feature>
<evidence type="ECO:0000313" key="2">
    <source>
        <dbReference type="EMBL" id="KAF2754869.1"/>
    </source>
</evidence>
<feature type="compositionally biased region" description="Low complexity" evidence="1">
    <location>
        <begin position="417"/>
        <end position="432"/>
    </location>
</feature>
<feature type="region of interest" description="Disordered" evidence="1">
    <location>
        <begin position="370"/>
        <end position="446"/>
    </location>
</feature>
<proteinExistence type="predicted"/>
<evidence type="ECO:0000256" key="1">
    <source>
        <dbReference type="SAM" id="MobiDB-lite"/>
    </source>
</evidence>
<accession>A0A6A6VYD7</accession>
<protein>
    <submittedName>
        <fullName evidence="2">Uncharacterized protein</fullName>
    </submittedName>
</protein>
<feature type="compositionally biased region" description="Polar residues" evidence="1">
    <location>
        <begin position="11"/>
        <end position="29"/>
    </location>
</feature>
<feature type="compositionally biased region" description="Low complexity" evidence="1">
    <location>
        <begin position="114"/>
        <end position="135"/>
    </location>
</feature>
<evidence type="ECO:0000313" key="3">
    <source>
        <dbReference type="Proteomes" id="UP000799437"/>
    </source>
</evidence>
<organism evidence="2 3">
    <name type="scientific">Pseudovirgaria hyperparasitica</name>
    <dbReference type="NCBI Taxonomy" id="470096"/>
    <lineage>
        <taxon>Eukaryota</taxon>
        <taxon>Fungi</taxon>
        <taxon>Dikarya</taxon>
        <taxon>Ascomycota</taxon>
        <taxon>Pezizomycotina</taxon>
        <taxon>Dothideomycetes</taxon>
        <taxon>Dothideomycetes incertae sedis</taxon>
        <taxon>Acrospermales</taxon>
        <taxon>Acrospermaceae</taxon>
        <taxon>Pseudovirgaria</taxon>
    </lineage>
</organism>
<dbReference type="GeneID" id="54485693"/>
<feature type="compositionally biased region" description="Polar residues" evidence="1">
    <location>
        <begin position="80"/>
        <end position="97"/>
    </location>
</feature>
<dbReference type="EMBL" id="ML996579">
    <property type="protein sequence ID" value="KAF2754869.1"/>
    <property type="molecule type" value="Genomic_DNA"/>
</dbReference>
<reference evidence="2" key="1">
    <citation type="journal article" date="2020" name="Stud. Mycol.">
        <title>101 Dothideomycetes genomes: a test case for predicting lifestyles and emergence of pathogens.</title>
        <authorList>
            <person name="Haridas S."/>
            <person name="Albert R."/>
            <person name="Binder M."/>
            <person name="Bloem J."/>
            <person name="Labutti K."/>
            <person name="Salamov A."/>
            <person name="Andreopoulos B."/>
            <person name="Baker S."/>
            <person name="Barry K."/>
            <person name="Bills G."/>
            <person name="Bluhm B."/>
            <person name="Cannon C."/>
            <person name="Castanera R."/>
            <person name="Culley D."/>
            <person name="Daum C."/>
            <person name="Ezra D."/>
            <person name="Gonzalez J."/>
            <person name="Henrissat B."/>
            <person name="Kuo A."/>
            <person name="Liang C."/>
            <person name="Lipzen A."/>
            <person name="Lutzoni F."/>
            <person name="Magnuson J."/>
            <person name="Mondo S."/>
            <person name="Nolan M."/>
            <person name="Ohm R."/>
            <person name="Pangilinan J."/>
            <person name="Park H.-J."/>
            <person name="Ramirez L."/>
            <person name="Alfaro M."/>
            <person name="Sun H."/>
            <person name="Tritt A."/>
            <person name="Yoshinaga Y."/>
            <person name="Zwiers L.-H."/>
            <person name="Turgeon B."/>
            <person name="Goodwin S."/>
            <person name="Spatafora J."/>
            <person name="Crous P."/>
            <person name="Grigoriev I."/>
        </authorList>
    </citation>
    <scope>NUCLEOTIDE SEQUENCE</scope>
    <source>
        <strain evidence="2">CBS 121739</strain>
    </source>
</reference>
<feature type="compositionally biased region" description="Polar residues" evidence="1">
    <location>
        <begin position="678"/>
        <end position="687"/>
    </location>
</feature>
<name>A0A6A6VYD7_9PEZI</name>
<sequence length="729" mass="79808">MDNWGDPWADNANQTPPLLDVNTSATPRSSAALPIWNDAPGWANEGDDDNDWGAFEDPWNGKADELEVDGDFHAEDSGVGSASDQMQATSQTPQISPDTLRADRLEDELEDEASNSTASHISSSSPTSTFIASPPLSTIDILPETASEMGEHGQGLPQNNAVFQHPSRLIDGEEYAYQYTGEDSTRPSTSHTETSSIKESSGSPRTSVEDEHHDIRHLEKAEPSPGTEDVDQLAKIPKRGTHDDNDQFAIHQKQAAVTEDGTSSEDEISTTVGRRNSPAPIPSFVIDTSIVEDLLGETPESKSLGQPIDDMLTSTSSRKAWYRLTRQETMREFDTGKDNNNYVRVAWRDSQVRKNVNEVVIRWMVEDRATGKPSLGRPGAAFGWDQPQHPAQRTAPTRLQAPSSTITERSQSTEDLQSNSESKASESSFAQFGWSSTASREDNSDLKDNLTKELAQDSPKKAKVSFAVQALSKIRPMSTDLSIQMSHYKHTRGSQSVSGPKNQALRPAIDDLMHSVAQKDMKISPMVPAEKVPVSPDSLQWPLQDGTDPWRDATTMGKPSVETGISDEDEWRDMKPSGTTIEQGVDSFGSRAAFASERRASSEHTTTQLFAQTQHDRVPTEPSNPSLLLYPACQTANDDTWADADLTVLNPTPTRSLEATLQIHDSRPFDAAVPAVQTRPSSPTPSKSIPAAHTRTPSSASLALADEQESQNVIRSVLMDLPDFSYMMR</sequence>